<proteinExistence type="predicted"/>
<keyword evidence="2" id="KW-1185">Reference proteome</keyword>
<reference evidence="1 2" key="1">
    <citation type="submission" date="2019-09" db="EMBL/GenBank/DDBJ databases">
        <title>Bacillus ochoae sp. nov., Paenibacillus whitsoniae sp. nov., Paenibacillus spiritus sp. nov. Isolated from the Mars Exploration Rover during spacecraft assembly.</title>
        <authorList>
            <person name="Seuylemezian A."/>
            <person name="Vaishampayan P."/>
        </authorList>
    </citation>
    <scope>NUCLEOTIDE SEQUENCE [LARGE SCALE GENOMIC DNA]</scope>
    <source>
        <strain evidence="1 2">MER_111</strain>
    </source>
</reference>
<dbReference type="Proteomes" id="UP000367750">
    <property type="component" value="Unassembled WGS sequence"/>
</dbReference>
<accession>A0A5J5GIL7</accession>
<evidence type="ECO:0000313" key="1">
    <source>
        <dbReference type="EMBL" id="KAA9007563.1"/>
    </source>
</evidence>
<comment type="caution">
    <text evidence="1">The sequence shown here is derived from an EMBL/GenBank/DDBJ whole genome shotgun (WGS) entry which is preliminary data.</text>
</comment>
<dbReference type="RefSeq" id="WP_150456853.1">
    <property type="nucleotide sequence ID" value="NZ_VYKK01000004.1"/>
</dbReference>
<dbReference type="AlphaFoldDB" id="A0A5J5GIL7"/>
<evidence type="ECO:0000313" key="2">
    <source>
        <dbReference type="Proteomes" id="UP000367750"/>
    </source>
</evidence>
<dbReference type="OrthoDB" id="2082458at2"/>
<sequence>MHEAWGWAGMGAAFLAAAAAAGRAVRLRELKGTAEGEPMYEDMQVYRAAARFAEGASRAEMAALLNGSYQFDRLRIEETLRRALPGRADADGGYGAFIRAVNRTLGEEVYRSRS</sequence>
<gene>
    <name evidence="1" type="ORF">F4V43_03480</name>
</gene>
<organism evidence="1 2">
    <name type="scientific">Paenibacillus spiritus</name>
    <dbReference type="NCBI Taxonomy" id="2496557"/>
    <lineage>
        <taxon>Bacteria</taxon>
        <taxon>Bacillati</taxon>
        <taxon>Bacillota</taxon>
        <taxon>Bacilli</taxon>
        <taxon>Bacillales</taxon>
        <taxon>Paenibacillaceae</taxon>
        <taxon>Paenibacillus</taxon>
    </lineage>
</organism>
<protein>
    <submittedName>
        <fullName evidence="1">Uncharacterized protein</fullName>
    </submittedName>
</protein>
<dbReference type="EMBL" id="VYKK01000004">
    <property type="protein sequence ID" value="KAA9007563.1"/>
    <property type="molecule type" value="Genomic_DNA"/>
</dbReference>
<name>A0A5J5GIL7_9BACL</name>